<name>A0A6J5RHT4_9CAUD</name>
<evidence type="ECO:0000313" key="2">
    <source>
        <dbReference type="EMBL" id="CAB4197040.1"/>
    </source>
</evidence>
<feature type="domain" description="HNH nuclease" evidence="1">
    <location>
        <begin position="70"/>
        <end position="123"/>
    </location>
</feature>
<dbReference type="InterPro" id="IPR052892">
    <property type="entry name" value="NA-targeting_endonuclease"/>
</dbReference>
<organism evidence="2">
    <name type="scientific">uncultured Caudovirales phage</name>
    <dbReference type="NCBI Taxonomy" id="2100421"/>
    <lineage>
        <taxon>Viruses</taxon>
        <taxon>Duplodnaviria</taxon>
        <taxon>Heunggongvirae</taxon>
        <taxon>Uroviricota</taxon>
        <taxon>Caudoviricetes</taxon>
        <taxon>Peduoviridae</taxon>
        <taxon>Maltschvirus</taxon>
        <taxon>Maltschvirus maltsch</taxon>
    </lineage>
</organism>
<gene>
    <name evidence="2" type="ORF">UFOVP1290_560</name>
</gene>
<protein>
    <submittedName>
        <fullName evidence="2">McrA Restriction endonuclease</fullName>
    </submittedName>
</protein>
<accession>A0A6J5RHT4</accession>
<reference evidence="2" key="1">
    <citation type="submission" date="2020-05" db="EMBL/GenBank/DDBJ databases">
        <authorList>
            <person name="Chiriac C."/>
            <person name="Salcher M."/>
            <person name="Ghai R."/>
            <person name="Kavagutti S V."/>
        </authorList>
    </citation>
    <scope>NUCLEOTIDE SEQUENCE</scope>
</reference>
<evidence type="ECO:0000259" key="1">
    <source>
        <dbReference type="SMART" id="SM00507"/>
    </source>
</evidence>
<proteinExistence type="predicted"/>
<dbReference type="CDD" id="cd00085">
    <property type="entry name" value="HNHc"/>
    <property type="match status" value="1"/>
</dbReference>
<dbReference type="Pfam" id="PF14279">
    <property type="entry name" value="HNH_5"/>
    <property type="match status" value="1"/>
</dbReference>
<keyword evidence="2" id="KW-0540">Nuclease</keyword>
<dbReference type="EMBL" id="LR797252">
    <property type="protein sequence ID" value="CAB4197040.1"/>
    <property type="molecule type" value="Genomic_DNA"/>
</dbReference>
<keyword evidence="2" id="KW-0255">Endonuclease</keyword>
<dbReference type="SMART" id="SM00507">
    <property type="entry name" value="HNHc"/>
    <property type="match status" value="1"/>
</dbReference>
<dbReference type="InterPro" id="IPR029471">
    <property type="entry name" value="HNH_5"/>
</dbReference>
<dbReference type="Gene3D" id="1.10.30.50">
    <property type="match status" value="1"/>
</dbReference>
<keyword evidence="2" id="KW-0378">Hydrolase</keyword>
<sequence>MSKKTLLLNASYEVLSFIPERKVFKLLFKDKVEVVSNWDDHIIWSNGKIKHPSILRLKNHVKRNYYNSNFSRKALIKRDKSTCQFCSKKLSLSQITIDHVLPRAQGGITSFTNCVVSCQICNNKKADKTPEQANMTLLKKPTHPSFSCQNYLADQQEYWCAEWDDFLSNT</sequence>
<dbReference type="PANTHER" id="PTHR33877:SF2">
    <property type="entry name" value="OS07G0170200 PROTEIN"/>
    <property type="match status" value="1"/>
</dbReference>
<dbReference type="InterPro" id="IPR003615">
    <property type="entry name" value="HNH_nuc"/>
</dbReference>
<dbReference type="PANTHER" id="PTHR33877">
    <property type="entry name" value="SLL1193 PROTEIN"/>
    <property type="match status" value="1"/>
</dbReference>
<dbReference type="GO" id="GO:0004519">
    <property type="term" value="F:endonuclease activity"/>
    <property type="evidence" value="ECO:0007669"/>
    <property type="project" value="UniProtKB-KW"/>
</dbReference>